<evidence type="ECO:0000313" key="1">
    <source>
        <dbReference type="EMBL" id="ALI56734.1"/>
    </source>
</evidence>
<dbReference type="EMBL" id="CP012023">
    <property type="protein sequence ID" value="ALI56734.1"/>
    <property type="molecule type" value="Genomic_DNA"/>
</dbReference>
<evidence type="ECO:0000313" key="2">
    <source>
        <dbReference type="Proteomes" id="UP000064920"/>
    </source>
</evidence>
<keyword evidence="2" id="KW-1185">Reference proteome</keyword>
<gene>
    <name evidence="1" type="ORF">IMCC12053_2787</name>
</gene>
<name>A0A0P0AEJ8_9RHOB</name>
<reference evidence="1 2" key="1">
    <citation type="submission" date="2015-05" db="EMBL/GenBank/DDBJ databases">
        <authorList>
            <person name="Wang D.B."/>
            <person name="Wang M."/>
        </authorList>
    </citation>
    <scope>NUCLEOTIDE SEQUENCE [LARGE SCALE GENOMIC DNA]</scope>
    <source>
        <strain evidence="1 2">IMCC 12053</strain>
    </source>
</reference>
<dbReference type="Proteomes" id="UP000064920">
    <property type="component" value="Chromosome"/>
</dbReference>
<accession>A0A0P0AEJ8</accession>
<dbReference type="PATRIC" id="fig|1397108.4.peg.2850"/>
<dbReference type="KEGG" id="cmar:IMCC12053_2787"/>
<organism evidence="1 2">
    <name type="scientific">Celeribacter marinus</name>
    <dbReference type="NCBI Taxonomy" id="1397108"/>
    <lineage>
        <taxon>Bacteria</taxon>
        <taxon>Pseudomonadati</taxon>
        <taxon>Pseudomonadota</taxon>
        <taxon>Alphaproteobacteria</taxon>
        <taxon>Rhodobacterales</taxon>
        <taxon>Roseobacteraceae</taxon>
        <taxon>Celeribacter</taxon>
    </lineage>
</organism>
<sequence length="69" mass="7947">MMTSPIVAPHIINLEMALETRLREPDINTMDDAPNLKARKAWRSCGEYDQPALVWHDTPLFIVAWTKAR</sequence>
<dbReference type="AlphaFoldDB" id="A0A0P0AEJ8"/>
<dbReference type="STRING" id="1397108.IMCC12053_2787"/>
<protein>
    <submittedName>
        <fullName evidence="1">Uncharacterized protein</fullName>
    </submittedName>
</protein>
<proteinExistence type="predicted"/>